<feature type="compositionally biased region" description="Basic and acidic residues" evidence="1">
    <location>
        <begin position="56"/>
        <end position="69"/>
    </location>
</feature>
<dbReference type="AlphaFoldDB" id="A0A9X9M6R3"/>
<evidence type="ECO:0000313" key="3">
    <source>
        <dbReference type="Proteomes" id="UP000269945"/>
    </source>
</evidence>
<sequence length="92" mass="9842">QVVKGQQRVICLLKEQISNVSVPRPCHARGAATPTRPPRGSVGQMTHSRVWLVVSRDGERGSGRPDTPRGRAPAGWDCGPGHVAPRASLWGS</sequence>
<accession>A0A9X9M6R3</accession>
<name>A0A9X9M6R3_GULGU</name>
<comment type="caution">
    <text evidence="2">The sequence shown here is derived from an EMBL/GenBank/DDBJ whole genome shotgun (WGS) entry which is preliminary data.</text>
</comment>
<feature type="region of interest" description="Disordered" evidence="1">
    <location>
        <begin position="24"/>
        <end position="92"/>
    </location>
</feature>
<protein>
    <submittedName>
        <fullName evidence="2">Uncharacterized protein</fullName>
    </submittedName>
</protein>
<organism evidence="2 3">
    <name type="scientific">Gulo gulo</name>
    <name type="common">Wolverine</name>
    <name type="synonym">Gluton</name>
    <dbReference type="NCBI Taxonomy" id="48420"/>
    <lineage>
        <taxon>Eukaryota</taxon>
        <taxon>Metazoa</taxon>
        <taxon>Chordata</taxon>
        <taxon>Craniata</taxon>
        <taxon>Vertebrata</taxon>
        <taxon>Euteleostomi</taxon>
        <taxon>Mammalia</taxon>
        <taxon>Eutheria</taxon>
        <taxon>Laurasiatheria</taxon>
        <taxon>Carnivora</taxon>
        <taxon>Caniformia</taxon>
        <taxon>Musteloidea</taxon>
        <taxon>Mustelidae</taxon>
        <taxon>Guloninae</taxon>
        <taxon>Gulo</taxon>
    </lineage>
</organism>
<evidence type="ECO:0000313" key="2">
    <source>
        <dbReference type="EMBL" id="VCX38130.1"/>
    </source>
</evidence>
<evidence type="ECO:0000256" key="1">
    <source>
        <dbReference type="SAM" id="MobiDB-lite"/>
    </source>
</evidence>
<feature type="non-terminal residue" evidence="2">
    <location>
        <position position="92"/>
    </location>
</feature>
<feature type="non-terminal residue" evidence="2">
    <location>
        <position position="1"/>
    </location>
</feature>
<keyword evidence="3" id="KW-1185">Reference proteome</keyword>
<gene>
    <name evidence="2" type="ORF">BN2614_LOCUS2</name>
</gene>
<reference evidence="2 3" key="1">
    <citation type="submission" date="2018-10" db="EMBL/GenBank/DDBJ databases">
        <authorList>
            <person name="Ekblom R."/>
            <person name="Jareborg N."/>
        </authorList>
    </citation>
    <scope>NUCLEOTIDE SEQUENCE [LARGE SCALE GENOMIC DNA]</scope>
    <source>
        <tissue evidence="2">Muscle</tissue>
    </source>
</reference>
<dbReference type="Proteomes" id="UP000269945">
    <property type="component" value="Unassembled WGS sequence"/>
</dbReference>
<dbReference type="EMBL" id="CYRY02043606">
    <property type="protein sequence ID" value="VCX38130.1"/>
    <property type="molecule type" value="Genomic_DNA"/>
</dbReference>
<proteinExistence type="predicted"/>